<sequence length="91" mass="9810">MNNEAEIPRHIVVTSTKNMGISLILTILFGPLGMLYSTIPGGIIMMILSLIVGILTAGAGLAITWLFSIIWGAMAVSRWNKNLLAKASRQL</sequence>
<dbReference type="EMBL" id="CAADEY010000137">
    <property type="protein sequence ID" value="VFJ65867.1"/>
    <property type="molecule type" value="Genomic_DNA"/>
</dbReference>
<feature type="transmembrane region" description="Helical" evidence="1">
    <location>
        <begin position="43"/>
        <end position="76"/>
    </location>
</feature>
<proteinExistence type="predicted"/>
<feature type="transmembrane region" description="Helical" evidence="1">
    <location>
        <begin position="20"/>
        <end position="37"/>
    </location>
</feature>
<accession>A0A450TF86</accession>
<keyword evidence="1" id="KW-0472">Membrane</keyword>
<dbReference type="AlphaFoldDB" id="A0A450TF86"/>
<evidence type="ECO:0000313" key="2">
    <source>
        <dbReference type="EMBL" id="VFJ65867.1"/>
    </source>
</evidence>
<name>A0A450TF86_9GAMM</name>
<evidence type="ECO:0000256" key="1">
    <source>
        <dbReference type="SAM" id="Phobius"/>
    </source>
</evidence>
<keyword evidence="1" id="KW-1133">Transmembrane helix</keyword>
<keyword evidence="1" id="KW-0812">Transmembrane</keyword>
<protein>
    <submittedName>
        <fullName evidence="2">Uncharacterized protein</fullName>
    </submittedName>
</protein>
<gene>
    <name evidence="2" type="ORF">BECKDK2373C_GA0170839_11374</name>
</gene>
<organism evidence="2">
    <name type="scientific">Candidatus Kentrum sp. DK</name>
    <dbReference type="NCBI Taxonomy" id="2126562"/>
    <lineage>
        <taxon>Bacteria</taxon>
        <taxon>Pseudomonadati</taxon>
        <taxon>Pseudomonadota</taxon>
        <taxon>Gammaproteobacteria</taxon>
        <taxon>Candidatus Kentrum</taxon>
    </lineage>
</organism>
<reference evidence="2" key="1">
    <citation type="submission" date="2019-02" db="EMBL/GenBank/DDBJ databases">
        <authorList>
            <person name="Gruber-Vodicka R. H."/>
            <person name="Seah K. B. B."/>
        </authorList>
    </citation>
    <scope>NUCLEOTIDE SEQUENCE</scope>
    <source>
        <strain evidence="2">BECK_DK161</strain>
    </source>
</reference>